<dbReference type="EMBL" id="SRLO01000659">
    <property type="protein sequence ID" value="TNN49377.1"/>
    <property type="molecule type" value="Genomic_DNA"/>
</dbReference>
<name>A0A4Z2G746_9TELE</name>
<keyword evidence="2" id="KW-1185">Reference proteome</keyword>
<reference evidence="1 2" key="1">
    <citation type="submission" date="2019-03" db="EMBL/GenBank/DDBJ databases">
        <title>First draft genome of Liparis tanakae, snailfish: a comprehensive survey of snailfish specific genes.</title>
        <authorList>
            <person name="Kim W."/>
            <person name="Song I."/>
            <person name="Jeong J.-H."/>
            <person name="Kim D."/>
            <person name="Kim S."/>
            <person name="Ryu S."/>
            <person name="Song J.Y."/>
            <person name="Lee S.K."/>
        </authorList>
    </citation>
    <scope>NUCLEOTIDE SEQUENCE [LARGE SCALE GENOMIC DNA]</scope>
    <source>
        <tissue evidence="1">Muscle</tissue>
    </source>
</reference>
<sequence>MAHEAGRQLSNRLPSRKEHAVNCCSNGEATSIEMPLTGRDAYFVTFRSSGQWSSGGGPRLRVICYLGPAVHVWNASGTNRTSTCPCSASSALHAGCRPSDSLTDGPAGDGAMKQSLLHSVSVGAPHKEFNARAEKWPLHLGKTDER</sequence>
<evidence type="ECO:0000313" key="2">
    <source>
        <dbReference type="Proteomes" id="UP000314294"/>
    </source>
</evidence>
<gene>
    <name evidence="1" type="ORF">EYF80_040438</name>
</gene>
<organism evidence="1 2">
    <name type="scientific">Liparis tanakae</name>
    <name type="common">Tanaka's snailfish</name>
    <dbReference type="NCBI Taxonomy" id="230148"/>
    <lineage>
        <taxon>Eukaryota</taxon>
        <taxon>Metazoa</taxon>
        <taxon>Chordata</taxon>
        <taxon>Craniata</taxon>
        <taxon>Vertebrata</taxon>
        <taxon>Euteleostomi</taxon>
        <taxon>Actinopterygii</taxon>
        <taxon>Neopterygii</taxon>
        <taxon>Teleostei</taxon>
        <taxon>Neoteleostei</taxon>
        <taxon>Acanthomorphata</taxon>
        <taxon>Eupercaria</taxon>
        <taxon>Perciformes</taxon>
        <taxon>Cottioidei</taxon>
        <taxon>Cottales</taxon>
        <taxon>Liparidae</taxon>
        <taxon>Liparis</taxon>
    </lineage>
</organism>
<evidence type="ECO:0000313" key="1">
    <source>
        <dbReference type="EMBL" id="TNN49377.1"/>
    </source>
</evidence>
<dbReference type="AlphaFoldDB" id="A0A4Z2G746"/>
<comment type="caution">
    <text evidence="1">The sequence shown here is derived from an EMBL/GenBank/DDBJ whole genome shotgun (WGS) entry which is preliminary data.</text>
</comment>
<dbReference type="Proteomes" id="UP000314294">
    <property type="component" value="Unassembled WGS sequence"/>
</dbReference>
<proteinExistence type="predicted"/>
<accession>A0A4Z2G746</accession>
<protein>
    <submittedName>
        <fullName evidence="1">Uncharacterized protein</fullName>
    </submittedName>
</protein>